<evidence type="ECO:0000313" key="3">
    <source>
        <dbReference type="EMBL" id="CAB4707749.1"/>
    </source>
</evidence>
<sequence>MNTVWDIGAQRPKFAPLQVDRTVDLCVIGLGGSGLTAVNEALTRGLSVIGIDAGEIAGEAAGRNGGFLLAGIAEFHHDAVTNFGRDKARRLYQRTLDEMALMERATPESIRRIGGLRIAFDDDEFTDCQRHFEALILDGFPVEMYDGPEGKGILIPTDGVFHPLNRAISLVEHAVAGGAELFAHTKALSVESNVVRTANGNIEAKNILVAIDGNLSVLLTQLKDDVYPVRLQMLSTAPVATTRFQLPVYTRSAYDYWQQLPDGRISIGGGRDVGGVEEDTNEVRITSTVQNFLDERIKGLGITAPVEHRWAATVSYTKSGLPIAREVAPGVYAIGAYCGTGNVVGALLGRAVVEKISTGKSEVWSDFSEVI</sequence>
<dbReference type="Gene3D" id="3.50.50.60">
    <property type="entry name" value="FAD/NAD(P)-binding domain"/>
    <property type="match status" value="1"/>
</dbReference>
<organism evidence="3">
    <name type="scientific">freshwater metagenome</name>
    <dbReference type="NCBI Taxonomy" id="449393"/>
    <lineage>
        <taxon>unclassified sequences</taxon>
        <taxon>metagenomes</taxon>
        <taxon>ecological metagenomes</taxon>
    </lineage>
</organism>
<dbReference type="Pfam" id="PF01266">
    <property type="entry name" value="DAO"/>
    <property type="match status" value="1"/>
</dbReference>
<accession>A0A6J6Q9S3</accession>
<dbReference type="Gene3D" id="3.30.9.10">
    <property type="entry name" value="D-Amino Acid Oxidase, subunit A, domain 2"/>
    <property type="match status" value="1"/>
</dbReference>
<reference evidence="3" key="1">
    <citation type="submission" date="2020-05" db="EMBL/GenBank/DDBJ databases">
        <authorList>
            <person name="Chiriac C."/>
            <person name="Salcher M."/>
            <person name="Ghai R."/>
            <person name="Kavagutti S V."/>
        </authorList>
    </citation>
    <scope>NUCLEOTIDE SEQUENCE</scope>
</reference>
<evidence type="ECO:0000313" key="5">
    <source>
        <dbReference type="EMBL" id="CAB5070628.1"/>
    </source>
</evidence>
<dbReference type="PANTHER" id="PTHR42720:SF1">
    <property type="entry name" value="GLYCEROL 3-PHOSPHATE OXIDASE"/>
    <property type="match status" value="1"/>
</dbReference>
<dbReference type="InterPro" id="IPR052745">
    <property type="entry name" value="G3P_Oxidase/Oxidoreductase"/>
</dbReference>
<dbReference type="InterPro" id="IPR036188">
    <property type="entry name" value="FAD/NAD-bd_sf"/>
</dbReference>
<dbReference type="EMBL" id="CAFBRC010000001">
    <property type="protein sequence ID" value="CAB5070628.1"/>
    <property type="molecule type" value="Genomic_DNA"/>
</dbReference>
<evidence type="ECO:0000313" key="4">
    <source>
        <dbReference type="EMBL" id="CAB4841976.1"/>
    </source>
</evidence>
<protein>
    <submittedName>
        <fullName evidence="3">Unannotated protein</fullName>
    </submittedName>
</protein>
<dbReference type="PANTHER" id="PTHR42720">
    <property type="entry name" value="GLYCEROL-3-PHOSPHATE DEHYDROGENASE"/>
    <property type="match status" value="1"/>
</dbReference>
<dbReference type="EMBL" id="CAEZXB010000016">
    <property type="protein sequence ID" value="CAB4678452.1"/>
    <property type="molecule type" value="Genomic_DNA"/>
</dbReference>
<dbReference type="EMBL" id="CAFBAA010000009">
    <property type="protein sequence ID" value="CAB4841976.1"/>
    <property type="molecule type" value="Genomic_DNA"/>
</dbReference>
<gene>
    <name evidence="2" type="ORF">UFOPK2342_00958</name>
    <name evidence="3" type="ORF">UFOPK2423_01540</name>
    <name evidence="4" type="ORF">UFOPK3266_00522</name>
    <name evidence="5" type="ORF">UFOPK4367_00008</name>
</gene>
<proteinExistence type="predicted"/>
<evidence type="ECO:0000259" key="1">
    <source>
        <dbReference type="Pfam" id="PF01266"/>
    </source>
</evidence>
<name>A0A6J6Q9S3_9ZZZZ</name>
<feature type="domain" description="FAD dependent oxidoreductase" evidence="1">
    <location>
        <begin position="24"/>
        <end position="354"/>
    </location>
</feature>
<dbReference type="InterPro" id="IPR006076">
    <property type="entry name" value="FAD-dep_OxRdtase"/>
</dbReference>
<evidence type="ECO:0000313" key="2">
    <source>
        <dbReference type="EMBL" id="CAB4678452.1"/>
    </source>
</evidence>
<dbReference type="AlphaFoldDB" id="A0A6J6Q9S3"/>
<dbReference type="EMBL" id="CAEZXN010000054">
    <property type="protein sequence ID" value="CAB4707749.1"/>
    <property type="molecule type" value="Genomic_DNA"/>
</dbReference>
<dbReference type="SUPFAM" id="SSF51905">
    <property type="entry name" value="FAD/NAD(P)-binding domain"/>
    <property type="match status" value="1"/>
</dbReference>